<keyword evidence="3 6" id="KW-0812">Transmembrane</keyword>
<name>A0AAE3KV02_9CYAN</name>
<evidence type="ECO:0000256" key="4">
    <source>
        <dbReference type="ARBA" id="ARBA00022989"/>
    </source>
</evidence>
<evidence type="ECO:0000256" key="3">
    <source>
        <dbReference type="ARBA" id="ARBA00022692"/>
    </source>
</evidence>
<comment type="caution">
    <text evidence="7">The sequence shown here is derived from an EMBL/GenBank/DDBJ whole genome shotgun (WGS) entry which is preliminary data.</text>
</comment>
<sequence>MDKKLIHKFSSLFGFLLLGFSLFAIAHELRQYSYQDILNSFRSIPKIQLLSAIGLTGLGYLALSGYDLLALNYVNHRLSLPKIIFANFISNAFSNSIGLAFLTSSAIHYRFYSVWGVPTIAIAVVIAFVNLSFCLGLFALGGVMFLVAPLPIPPLLNLPWLSVRPLGFIFLILTVAYLLSSILIRKPLKFRDREFRFPSFRLAFFLILVSCVEWALAASVIYSLLPPTAALSYPTFLSIYLLGMGAGVISNVPGGLGVFETIVLFFLSPYIPGPAVFGSLLAYRCVYYFLPLFLATGLLGIYELKGRSRYKSKN</sequence>
<gene>
    <name evidence="7" type="ORF">NJ959_26820</name>
</gene>
<evidence type="ECO:0000313" key="7">
    <source>
        <dbReference type="EMBL" id="MCP2732047.1"/>
    </source>
</evidence>
<keyword evidence="5 6" id="KW-0472">Membrane</keyword>
<protein>
    <submittedName>
        <fullName evidence="7">Lysylphosphatidylglycerol synthase domain-containing protein</fullName>
    </submittedName>
</protein>
<evidence type="ECO:0000256" key="1">
    <source>
        <dbReference type="ARBA" id="ARBA00004651"/>
    </source>
</evidence>
<accession>A0AAE3KV02</accession>
<feature type="transmembrane region" description="Helical" evidence="6">
    <location>
        <begin position="204"/>
        <end position="225"/>
    </location>
</feature>
<organism evidence="7 8">
    <name type="scientific">Limnofasciculus baicalensis BBK-W-15</name>
    <dbReference type="NCBI Taxonomy" id="2699891"/>
    <lineage>
        <taxon>Bacteria</taxon>
        <taxon>Bacillati</taxon>
        <taxon>Cyanobacteriota</taxon>
        <taxon>Cyanophyceae</taxon>
        <taxon>Coleofasciculales</taxon>
        <taxon>Coleofasciculaceae</taxon>
        <taxon>Limnofasciculus</taxon>
        <taxon>Limnofasciculus baicalensis</taxon>
    </lineage>
</organism>
<keyword evidence="2" id="KW-1003">Cell membrane</keyword>
<dbReference type="EMBL" id="JAMZMM010000465">
    <property type="protein sequence ID" value="MCP2732047.1"/>
    <property type="molecule type" value="Genomic_DNA"/>
</dbReference>
<dbReference type="Pfam" id="PF03706">
    <property type="entry name" value="LPG_synthase_TM"/>
    <property type="match status" value="1"/>
</dbReference>
<feature type="transmembrane region" description="Helical" evidence="6">
    <location>
        <begin position="286"/>
        <end position="304"/>
    </location>
</feature>
<evidence type="ECO:0000256" key="5">
    <source>
        <dbReference type="ARBA" id="ARBA00023136"/>
    </source>
</evidence>
<feature type="transmembrane region" description="Helical" evidence="6">
    <location>
        <begin position="6"/>
        <end position="26"/>
    </location>
</feature>
<feature type="transmembrane region" description="Helical" evidence="6">
    <location>
        <begin position="47"/>
        <end position="63"/>
    </location>
</feature>
<evidence type="ECO:0000256" key="2">
    <source>
        <dbReference type="ARBA" id="ARBA00022475"/>
    </source>
</evidence>
<feature type="transmembrane region" description="Helical" evidence="6">
    <location>
        <begin position="231"/>
        <end position="249"/>
    </location>
</feature>
<feature type="transmembrane region" description="Helical" evidence="6">
    <location>
        <begin position="166"/>
        <end position="184"/>
    </location>
</feature>
<proteinExistence type="predicted"/>
<dbReference type="GO" id="GO:0005886">
    <property type="term" value="C:plasma membrane"/>
    <property type="evidence" value="ECO:0007669"/>
    <property type="project" value="UniProtKB-SubCell"/>
</dbReference>
<dbReference type="RefSeq" id="WP_254014775.1">
    <property type="nucleotide sequence ID" value="NZ_JAMZMM010000465.1"/>
</dbReference>
<evidence type="ECO:0000313" key="8">
    <source>
        <dbReference type="Proteomes" id="UP001204953"/>
    </source>
</evidence>
<dbReference type="AlphaFoldDB" id="A0AAE3KV02"/>
<keyword evidence="8" id="KW-1185">Reference proteome</keyword>
<comment type="subcellular location">
    <subcellularLocation>
        <location evidence="1">Cell membrane</location>
        <topology evidence="1">Multi-pass membrane protein</topology>
    </subcellularLocation>
</comment>
<dbReference type="InterPro" id="IPR022791">
    <property type="entry name" value="L-PG_synthase/AglD"/>
</dbReference>
<dbReference type="Proteomes" id="UP001204953">
    <property type="component" value="Unassembled WGS sequence"/>
</dbReference>
<feature type="transmembrane region" description="Helical" evidence="6">
    <location>
        <begin position="114"/>
        <end position="146"/>
    </location>
</feature>
<keyword evidence="4 6" id="KW-1133">Transmembrane helix</keyword>
<reference evidence="7" key="1">
    <citation type="submission" date="2022-06" db="EMBL/GenBank/DDBJ databases">
        <title>New cyanobacteria of genus Symplocastrum in benthos of Lake Baikal.</title>
        <authorList>
            <person name="Sorokovikova E."/>
            <person name="Tikhonova I."/>
            <person name="Krasnopeev A."/>
            <person name="Evseev P."/>
            <person name="Gladkikh A."/>
            <person name="Belykh O."/>
        </authorList>
    </citation>
    <scope>NUCLEOTIDE SEQUENCE</scope>
    <source>
        <strain evidence="7">BBK-W-15</strain>
    </source>
</reference>
<feature type="transmembrane region" description="Helical" evidence="6">
    <location>
        <begin position="83"/>
        <end position="102"/>
    </location>
</feature>
<evidence type="ECO:0000256" key="6">
    <source>
        <dbReference type="SAM" id="Phobius"/>
    </source>
</evidence>